<gene>
    <name evidence="4" type="ORF">B0T19DRAFT_401702</name>
</gene>
<evidence type="ECO:0000256" key="1">
    <source>
        <dbReference type="SAM" id="MobiDB-lite"/>
    </source>
</evidence>
<reference evidence="4" key="2">
    <citation type="submission" date="2023-06" db="EMBL/GenBank/DDBJ databases">
        <authorList>
            <consortium name="Lawrence Berkeley National Laboratory"/>
            <person name="Haridas S."/>
            <person name="Hensen N."/>
            <person name="Bonometti L."/>
            <person name="Westerberg I."/>
            <person name="Brannstrom I.O."/>
            <person name="Guillou S."/>
            <person name="Cros-Aarteil S."/>
            <person name="Calhoun S."/>
            <person name="Kuo A."/>
            <person name="Mondo S."/>
            <person name="Pangilinan J."/>
            <person name="Riley R."/>
            <person name="Labutti K."/>
            <person name="Andreopoulos B."/>
            <person name="Lipzen A."/>
            <person name="Chen C."/>
            <person name="Yanf M."/>
            <person name="Daum C."/>
            <person name="Ng V."/>
            <person name="Clum A."/>
            <person name="Steindorff A."/>
            <person name="Ohm R."/>
            <person name="Martin F."/>
            <person name="Silar P."/>
            <person name="Natvig D."/>
            <person name="Lalanne C."/>
            <person name="Gautier V."/>
            <person name="Ament-Velasquez S.L."/>
            <person name="Kruys A."/>
            <person name="Hutchinson M.I."/>
            <person name="Powell A.J."/>
            <person name="Barry K."/>
            <person name="Miller A.N."/>
            <person name="Grigoriev I.V."/>
            <person name="Debuchy R."/>
            <person name="Gladieux P."/>
            <person name="Thoren M.H."/>
            <person name="Johannesson H."/>
        </authorList>
    </citation>
    <scope>NUCLEOTIDE SEQUENCE</scope>
    <source>
        <strain evidence="4">SMH4131-1</strain>
    </source>
</reference>
<evidence type="ECO:0000313" key="4">
    <source>
        <dbReference type="EMBL" id="KAK3323369.1"/>
    </source>
</evidence>
<feature type="signal peptide" evidence="3">
    <location>
        <begin position="1"/>
        <end position="22"/>
    </location>
</feature>
<proteinExistence type="predicted"/>
<comment type="caution">
    <text evidence="4">The sequence shown here is derived from an EMBL/GenBank/DDBJ whole genome shotgun (WGS) entry which is preliminary data.</text>
</comment>
<organism evidence="4 5">
    <name type="scientific">Cercophora scortea</name>
    <dbReference type="NCBI Taxonomy" id="314031"/>
    <lineage>
        <taxon>Eukaryota</taxon>
        <taxon>Fungi</taxon>
        <taxon>Dikarya</taxon>
        <taxon>Ascomycota</taxon>
        <taxon>Pezizomycotina</taxon>
        <taxon>Sordariomycetes</taxon>
        <taxon>Sordariomycetidae</taxon>
        <taxon>Sordariales</taxon>
        <taxon>Lasiosphaeriaceae</taxon>
        <taxon>Cercophora</taxon>
    </lineage>
</organism>
<keyword evidence="3" id="KW-0732">Signal</keyword>
<dbReference type="EMBL" id="JAUEPO010000004">
    <property type="protein sequence ID" value="KAK3323369.1"/>
    <property type="molecule type" value="Genomic_DNA"/>
</dbReference>
<reference evidence="4" key="1">
    <citation type="journal article" date="2023" name="Mol. Phylogenet. Evol.">
        <title>Genome-scale phylogeny and comparative genomics of the fungal order Sordariales.</title>
        <authorList>
            <person name="Hensen N."/>
            <person name="Bonometti L."/>
            <person name="Westerberg I."/>
            <person name="Brannstrom I.O."/>
            <person name="Guillou S."/>
            <person name="Cros-Aarteil S."/>
            <person name="Calhoun S."/>
            <person name="Haridas S."/>
            <person name="Kuo A."/>
            <person name="Mondo S."/>
            <person name="Pangilinan J."/>
            <person name="Riley R."/>
            <person name="LaButti K."/>
            <person name="Andreopoulos B."/>
            <person name="Lipzen A."/>
            <person name="Chen C."/>
            <person name="Yan M."/>
            <person name="Daum C."/>
            <person name="Ng V."/>
            <person name="Clum A."/>
            <person name="Steindorff A."/>
            <person name="Ohm R.A."/>
            <person name="Martin F."/>
            <person name="Silar P."/>
            <person name="Natvig D.O."/>
            <person name="Lalanne C."/>
            <person name="Gautier V."/>
            <person name="Ament-Velasquez S.L."/>
            <person name="Kruys A."/>
            <person name="Hutchinson M.I."/>
            <person name="Powell A.J."/>
            <person name="Barry K."/>
            <person name="Miller A.N."/>
            <person name="Grigoriev I.V."/>
            <person name="Debuchy R."/>
            <person name="Gladieux P."/>
            <person name="Hiltunen Thoren M."/>
            <person name="Johannesson H."/>
        </authorList>
    </citation>
    <scope>NUCLEOTIDE SEQUENCE</scope>
    <source>
        <strain evidence="4">SMH4131-1</strain>
    </source>
</reference>
<keyword evidence="2" id="KW-0812">Transmembrane</keyword>
<name>A0AAE0IE64_9PEZI</name>
<keyword evidence="2" id="KW-0472">Membrane</keyword>
<evidence type="ECO:0000256" key="3">
    <source>
        <dbReference type="SAM" id="SignalP"/>
    </source>
</evidence>
<evidence type="ECO:0000256" key="2">
    <source>
        <dbReference type="SAM" id="Phobius"/>
    </source>
</evidence>
<protein>
    <submittedName>
        <fullName evidence="4">Uncharacterized protein</fullName>
    </submittedName>
</protein>
<dbReference type="Proteomes" id="UP001286456">
    <property type="component" value="Unassembled WGS sequence"/>
</dbReference>
<dbReference type="AlphaFoldDB" id="A0AAE0IE64"/>
<feature type="transmembrane region" description="Helical" evidence="2">
    <location>
        <begin position="202"/>
        <end position="223"/>
    </location>
</feature>
<keyword evidence="2" id="KW-1133">Transmembrane helix</keyword>
<sequence length="275" mass="30006">MILKRIKGLVALASVSIAASLSQHVSLPALTADPGLHDASPATSSPIRTVVTVNSNRIDVLAGDEKDVPKVLEKLRELCAGRYASLYPEICEHLDSVAGQELEDLDQTMWWPPADDGGPEFVSTATKSGRHLYHSSRTRQAMITTMSTNIKRPTSTIKATNKATNKATSMMKPTNVITPAMVTVLTTIIILIAVTLNIPTHAIIPTNIIILMGTLLITNTTILRQAPIKPRKQQTRPSGHSLCRHKFCPQRHLRWSSKKSATQPTQVSAQSKPKM</sequence>
<accession>A0AAE0IE64</accession>
<feature type="compositionally biased region" description="Polar residues" evidence="1">
    <location>
        <begin position="258"/>
        <end position="275"/>
    </location>
</feature>
<keyword evidence="5" id="KW-1185">Reference proteome</keyword>
<feature type="transmembrane region" description="Helical" evidence="2">
    <location>
        <begin position="176"/>
        <end position="196"/>
    </location>
</feature>
<feature type="chain" id="PRO_5042129506" evidence="3">
    <location>
        <begin position="23"/>
        <end position="275"/>
    </location>
</feature>
<feature type="region of interest" description="Disordered" evidence="1">
    <location>
        <begin position="253"/>
        <end position="275"/>
    </location>
</feature>
<evidence type="ECO:0000313" key="5">
    <source>
        <dbReference type="Proteomes" id="UP001286456"/>
    </source>
</evidence>